<dbReference type="AlphaFoldDB" id="A0A256IRM3"/>
<name>A0A256IRM3_9EURY</name>
<evidence type="ECO:0000256" key="2">
    <source>
        <dbReference type="SAM" id="Phobius"/>
    </source>
</evidence>
<accession>A0A256IRM3</accession>
<evidence type="ECO:0000313" key="3">
    <source>
        <dbReference type="EMBL" id="OYR59208.1"/>
    </source>
</evidence>
<reference evidence="3 4" key="1">
    <citation type="journal article" date="2014" name="Front. Microbiol.">
        <title>Population and genomic analysis of the genus Halorubrum.</title>
        <authorList>
            <person name="Fullmer M.S."/>
            <person name="Soucy S.M."/>
            <person name="Swithers K.S."/>
            <person name="Makkay A.M."/>
            <person name="Wheeler R."/>
            <person name="Ventosa A."/>
            <person name="Gogarten J.P."/>
            <person name="Papke R.T."/>
        </authorList>
    </citation>
    <scope>NUCLEOTIDE SEQUENCE [LARGE SCALE GENOMIC DNA]</scope>
    <source>
        <strain evidence="3 4">Cb34</strain>
    </source>
</reference>
<feature type="compositionally biased region" description="Low complexity" evidence="1">
    <location>
        <begin position="18"/>
        <end position="28"/>
    </location>
</feature>
<dbReference type="EMBL" id="NHPJ01000006">
    <property type="protein sequence ID" value="OYR59208.1"/>
    <property type="molecule type" value="Genomic_DNA"/>
</dbReference>
<feature type="region of interest" description="Disordered" evidence="1">
    <location>
        <begin position="1"/>
        <end position="39"/>
    </location>
</feature>
<evidence type="ECO:0000313" key="4">
    <source>
        <dbReference type="Proteomes" id="UP000216308"/>
    </source>
</evidence>
<protein>
    <submittedName>
        <fullName evidence="3">Uncharacterized protein</fullName>
    </submittedName>
</protein>
<keyword evidence="2" id="KW-0472">Membrane</keyword>
<dbReference type="Proteomes" id="UP000216308">
    <property type="component" value="Unassembled WGS sequence"/>
</dbReference>
<keyword evidence="4" id="KW-1185">Reference proteome</keyword>
<keyword evidence="2" id="KW-1133">Transmembrane helix</keyword>
<comment type="caution">
    <text evidence="3">The sequence shown here is derived from an EMBL/GenBank/DDBJ whole genome shotgun (WGS) entry which is preliminary data.</text>
</comment>
<feature type="transmembrane region" description="Helical" evidence="2">
    <location>
        <begin position="50"/>
        <end position="71"/>
    </location>
</feature>
<gene>
    <name evidence="3" type="ORF">DJ70_00845</name>
</gene>
<proteinExistence type="predicted"/>
<evidence type="ECO:0000256" key="1">
    <source>
        <dbReference type="SAM" id="MobiDB-lite"/>
    </source>
</evidence>
<feature type="non-terminal residue" evidence="3">
    <location>
        <position position="1"/>
    </location>
</feature>
<keyword evidence="2" id="KW-0812">Transmembrane</keyword>
<sequence length="72" mass="7779">SGWRVRRSSDRPEGTGTGSDAAADSGSSPRRTVRSTASATVEWVREYRDWVIAVLLVGGELLFIALIVVLFA</sequence>
<organism evidence="3 4">
    <name type="scientific">Halorubrum halodurans</name>
    <dbReference type="NCBI Taxonomy" id="1383851"/>
    <lineage>
        <taxon>Archaea</taxon>
        <taxon>Methanobacteriati</taxon>
        <taxon>Methanobacteriota</taxon>
        <taxon>Stenosarchaea group</taxon>
        <taxon>Halobacteria</taxon>
        <taxon>Halobacteriales</taxon>
        <taxon>Haloferacaceae</taxon>
        <taxon>Halorubrum</taxon>
    </lineage>
</organism>